<name>A0A1B2FB01_PSEPU</name>
<dbReference type="EMBL" id="CP016634">
    <property type="protein sequence ID" value="ANY89306.1"/>
    <property type="molecule type" value="Genomic_DNA"/>
</dbReference>
<accession>A0A1B2FB01</accession>
<protein>
    <submittedName>
        <fullName evidence="1">Flagellin N-methylase</fullName>
    </submittedName>
</protein>
<dbReference type="GO" id="GO:0008168">
    <property type="term" value="F:methyltransferase activity"/>
    <property type="evidence" value="ECO:0007669"/>
    <property type="project" value="UniProtKB-KW"/>
</dbReference>
<dbReference type="PANTHER" id="PTHR35866:SF2">
    <property type="entry name" value="YKGJ FAMILY CYSTEINE CLUSTER PROTEIN"/>
    <property type="match status" value="1"/>
</dbReference>
<dbReference type="Pfam" id="PF03692">
    <property type="entry name" value="CxxCxxCC"/>
    <property type="match status" value="1"/>
</dbReference>
<dbReference type="GO" id="GO:0032259">
    <property type="term" value="P:methylation"/>
    <property type="evidence" value="ECO:0007669"/>
    <property type="project" value="UniProtKB-KW"/>
</dbReference>
<dbReference type="InterPro" id="IPR005358">
    <property type="entry name" value="Puta_zinc/iron-chelating_dom"/>
</dbReference>
<reference evidence="1" key="1">
    <citation type="submission" date="2016-07" db="EMBL/GenBank/DDBJ databases">
        <title>New class B carbapenemase carried by novel plasmid in Pseudomonas putida enviromental strain in eastern Amazonia.</title>
        <authorList>
            <person name="Souza C.O."/>
            <person name="Lima K.V."/>
            <person name="Brasiliense D.M."/>
            <person name="Perez-Chaparro P.J."/>
            <person name="Mamizuka E.M."/>
            <person name="Lima M.O."/>
            <person name="Lima L.N."/>
            <person name="McCulloch J.A."/>
        </authorList>
    </citation>
    <scope>NUCLEOTIDE SEQUENCE [LARGE SCALE GENOMIC DNA]</scope>
    <source>
        <strain evidence="1">IEC33019</strain>
    </source>
</reference>
<keyword evidence="1" id="KW-0969">Cilium</keyword>
<gene>
    <name evidence="1" type="ORF">IEC33019_3788</name>
</gene>
<keyword evidence="1" id="KW-0966">Cell projection</keyword>
<dbReference type="PANTHER" id="PTHR35866">
    <property type="entry name" value="PUTATIVE-RELATED"/>
    <property type="match status" value="1"/>
</dbReference>
<proteinExistence type="predicted"/>
<dbReference type="AlphaFoldDB" id="A0A1B2FB01"/>
<keyword evidence="1" id="KW-0282">Flagellum</keyword>
<keyword evidence="1" id="KW-0489">Methyltransferase</keyword>
<organism evidence="1">
    <name type="scientific">Pseudomonas putida</name>
    <name type="common">Arthrobacter siderocapsulatus</name>
    <dbReference type="NCBI Taxonomy" id="303"/>
    <lineage>
        <taxon>Bacteria</taxon>
        <taxon>Pseudomonadati</taxon>
        <taxon>Pseudomonadota</taxon>
        <taxon>Gammaproteobacteria</taxon>
        <taxon>Pseudomonadales</taxon>
        <taxon>Pseudomonadaceae</taxon>
        <taxon>Pseudomonas</taxon>
    </lineage>
</organism>
<evidence type="ECO:0000313" key="1">
    <source>
        <dbReference type="EMBL" id="ANY89306.1"/>
    </source>
</evidence>
<sequence>MEPGRAVSDSIRFACTGCGKCCTGHHVPLTLDETRQWAANGGQVVVLIEGFVCDGPGMPAEQRDHVLRRAYPVDCGTARLHVSVTFAAFNPGRCRNLDDNDLCTIYETRPLVCRIYPAEINPHLPLRSENKDCPPQAWQQGPTLIHGQSLVDPQLRALIEASRQADRDDIAAKVAICQALGMTTSALKGNGFTAYLPAMEAFATALEQVPADNQAPWTLHIEAPILAQESAALGLLTTAEPPLYYAFIGF</sequence>
<keyword evidence="1" id="KW-0808">Transferase</keyword>